<dbReference type="Proteomes" id="UP000501325">
    <property type="component" value="Chromosome"/>
</dbReference>
<evidence type="ECO:0000313" key="14">
    <source>
        <dbReference type="Proteomes" id="UP000501325"/>
    </source>
</evidence>
<sequence length="790" mass="85959">MPQLLLEIFSEEIPARMQQGAARDLERMVSDRLKAAGLTWDALTTYAGPRRLTLVIDGLPAATPDREEEVKGPRASAPEQALEGFLRKTGLTRDQLTERDGVLFAVLSSKGRATTDLVAETVDQVIRTFPWPKSMRWGSGTLRWVRPIKRILCLFDGKVVPFEIDGIPSDAITEGHRFLGSGQLLKVSDFVDYRTQLEQNFVLLDVADRKLRILDQAKAACAAKGLVLVDDDGLLDEVAGLAEWPTPILGDMDPQFLALPPEVVRLSMKVHQKYFAVRDPSKDGLAPNFLVVANVEATDGGKALAAGNSRVLSARLNDARFFWDEDQKVGFDAWNAKLSGVTFHAKLGSLADRVERIAALAREIAPLVGADPDEAETAARLSKADLLSGMVSEFPELQGVMGGYYARLAGNSDAVADAVRDHYKPQGPADTVPTAPVTVAVALADKLDTLVGFFAIDEKPTGSKDPFALRRAALGVIRLVLENGVRASLGALLAAFVNSVLRAHEMHKLSDWLVDLNETPSLDGLKRLASATARLGYVAGFAGLTNEEAALVARSDSIVAQEYFKDAAWIDRLDTYLVWRGLEDDLSRYPDDEFVESRTRDWTGFDLELQAWVQGLVGDLVAFFADRLTVLLRDQGQRHDLVAAVFALGDDDLVRIVRRVEALAAFLATDDGANLLAGYKRASNILRAEEKKGPVPTGMVQTGLPNQPEPETVLAFAVGAARTAVEAALETEDFAAAMTALARLRAPVDRFFEDVLVNSDVPAERDNRLKLLGQVRDVMGQVADFGQIAG</sequence>
<proteinExistence type="inferred from homology"/>
<keyword evidence="7 11" id="KW-0067">ATP-binding</keyword>
<dbReference type="PANTHER" id="PTHR30075:SF2">
    <property type="entry name" value="GLYCINE--TRNA LIGASE, CHLOROPLASTIC_MITOCHONDRIAL 2"/>
    <property type="match status" value="1"/>
</dbReference>
<gene>
    <name evidence="11" type="primary">glyS</name>
    <name evidence="13" type="ORF">GYM46_12420</name>
</gene>
<evidence type="ECO:0000256" key="9">
    <source>
        <dbReference type="ARBA" id="ARBA00023146"/>
    </source>
</evidence>
<evidence type="ECO:0000256" key="10">
    <source>
        <dbReference type="ARBA" id="ARBA00047937"/>
    </source>
</evidence>
<organism evidence="13 14">
    <name type="scientific">Brevundimonas mediterranea</name>
    <dbReference type="NCBI Taxonomy" id="74329"/>
    <lineage>
        <taxon>Bacteria</taxon>
        <taxon>Pseudomonadati</taxon>
        <taxon>Pseudomonadota</taxon>
        <taxon>Alphaproteobacteria</taxon>
        <taxon>Caulobacterales</taxon>
        <taxon>Caulobacteraceae</taxon>
        <taxon>Brevundimonas</taxon>
    </lineage>
</organism>
<dbReference type="GO" id="GO:0006420">
    <property type="term" value="P:arginyl-tRNA aminoacylation"/>
    <property type="evidence" value="ECO:0007669"/>
    <property type="project" value="InterPro"/>
</dbReference>
<evidence type="ECO:0000256" key="4">
    <source>
        <dbReference type="ARBA" id="ARBA00022490"/>
    </source>
</evidence>
<dbReference type="InterPro" id="IPR006194">
    <property type="entry name" value="Gly-tRNA-synth_heterodimer"/>
</dbReference>
<dbReference type="EC" id="6.1.1.14" evidence="11"/>
<evidence type="ECO:0000256" key="8">
    <source>
        <dbReference type="ARBA" id="ARBA00022917"/>
    </source>
</evidence>
<dbReference type="PANTHER" id="PTHR30075">
    <property type="entry name" value="GLYCYL-TRNA SYNTHETASE"/>
    <property type="match status" value="1"/>
</dbReference>
<reference evidence="13 14" key="1">
    <citation type="submission" date="2020-01" db="EMBL/GenBank/DDBJ databases">
        <authorList>
            <person name="Wang S."/>
        </authorList>
    </citation>
    <scope>NUCLEOTIDE SEQUENCE [LARGE SCALE GENOMIC DNA]</scope>
    <source>
        <strain evidence="13 14">D151-2-6</strain>
    </source>
</reference>
<dbReference type="AlphaFoldDB" id="A0AB37E984"/>
<comment type="catalytic activity">
    <reaction evidence="10 11">
        <text>tRNA(Gly) + glycine + ATP = glycyl-tRNA(Gly) + AMP + diphosphate</text>
        <dbReference type="Rhea" id="RHEA:16013"/>
        <dbReference type="Rhea" id="RHEA-COMP:9664"/>
        <dbReference type="Rhea" id="RHEA-COMP:9683"/>
        <dbReference type="ChEBI" id="CHEBI:30616"/>
        <dbReference type="ChEBI" id="CHEBI:33019"/>
        <dbReference type="ChEBI" id="CHEBI:57305"/>
        <dbReference type="ChEBI" id="CHEBI:78442"/>
        <dbReference type="ChEBI" id="CHEBI:78522"/>
        <dbReference type="ChEBI" id="CHEBI:456215"/>
        <dbReference type="EC" id="6.1.1.14"/>
    </reaction>
</comment>
<comment type="similarity">
    <text evidence="2 11">Belongs to the class-II aminoacyl-tRNA synthetase family.</text>
</comment>
<keyword evidence="9 11" id="KW-0030">Aminoacyl-tRNA synthetase</keyword>
<keyword evidence="6 11" id="KW-0547">Nucleotide-binding</keyword>
<evidence type="ECO:0000259" key="12">
    <source>
        <dbReference type="Pfam" id="PF05746"/>
    </source>
</evidence>
<dbReference type="GO" id="GO:0005524">
    <property type="term" value="F:ATP binding"/>
    <property type="evidence" value="ECO:0007669"/>
    <property type="project" value="UniProtKB-UniRule"/>
</dbReference>
<dbReference type="PRINTS" id="PR01045">
    <property type="entry name" value="TRNASYNTHGB"/>
</dbReference>
<dbReference type="EMBL" id="CP048751">
    <property type="protein sequence ID" value="QIH73682.1"/>
    <property type="molecule type" value="Genomic_DNA"/>
</dbReference>
<dbReference type="InterPro" id="IPR008909">
    <property type="entry name" value="DALR_anticod-bd"/>
</dbReference>
<dbReference type="GO" id="GO:0004820">
    <property type="term" value="F:glycine-tRNA ligase activity"/>
    <property type="evidence" value="ECO:0007669"/>
    <property type="project" value="UniProtKB-UniRule"/>
</dbReference>
<evidence type="ECO:0000256" key="6">
    <source>
        <dbReference type="ARBA" id="ARBA00022741"/>
    </source>
</evidence>
<accession>A0AB37E984</accession>
<dbReference type="Pfam" id="PF05746">
    <property type="entry name" value="DALR_1"/>
    <property type="match status" value="1"/>
</dbReference>
<keyword evidence="4 11" id="KW-0963">Cytoplasm</keyword>
<dbReference type="KEGG" id="bmed:GYM46_12420"/>
<dbReference type="GO" id="GO:0004814">
    <property type="term" value="F:arginine-tRNA ligase activity"/>
    <property type="evidence" value="ECO:0007669"/>
    <property type="project" value="InterPro"/>
</dbReference>
<keyword evidence="8 11" id="KW-0648">Protein biosynthesis</keyword>
<protein>
    <recommendedName>
        <fullName evidence="11">Glycine--tRNA ligase beta subunit</fullName>
        <ecNumber evidence="11">6.1.1.14</ecNumber>
    </recommendedName>
    <alternativeName>
        <fullName evidence="11">Glycyl-tRNA synthetase beta subunit</fullName>
        <shortName evidence="11">GlyRS</shortName>
    </alternativeName>
</protein>
<dbReference type="HAMAP" id="MF_00255">
    <property type="entry name" value="Gly_tRNA_synth_beta"/>
    <property type="match status" value="1"/>
</dbReference>
<comment type="subunit">
    <text evidence="3 11">Tetramer of two alpha and two beta subunits.</text>
</comment>
<evidence type="ECO:0000256" key="3">
    <source>
        <dbReference type="ARBA" id="ARBA00011209"/>
    </source>
</evidence>
<keyword evidence="5 11" id="KW-0436">Ligase</keyword>
<evidence type="ECO:0000256" key="7">
    <source>
        <dbReference type="ARBA" id="ARBA00022840"/>
    </source>
</evidence>
<evidence type="ECO:0000256" key="5">
    <source>
        <dbReference type="ARBA" id="ARBA00022598"/>
    </source>
</evidence>
<comment type="subcellular location">
    <subcellularLocation>
        <location evidence="1 11">Cytoplasm</location>
    </subcellularLocation>
</comment>
<dbReference type="RefSeq" id="WP_008260445.1">
    <property type="nucleotide sequence ID" value="NZ_CP048751.1"/>
</dbReference>
<dbReference type="GO" id="GO:0006426">
    <property type="term" value="P:glycyl-tRNA aminoacylation"/>
    <property type="evidence" value="ECO:0007669"/>
    <property type="project" value="UniProtKB-UniRule"/>
</dbReference>
<name>A0AB37E984_9CAUL</name>
<dbReference type="NCBIfam" id="TIGR00211">
    <property type="entry name" value="glyS"/>
    <property type="match status" value="1"/>
</dbReference>
<evidence type="ECO:0000256" key="1">
    <source>
        <dbReference type="ARBA" id="ARBA00004496"/>
    </source>
</evidence>
<dbReference type="InterPro" id="IPR015944">
    <property type="entry name" value="Gly-tRNA-synth_bsu"/>
</dbReference>
<dbReference type="Pfam" id="PF02092">
    <property type="entry name" value="tRNA_synt_2f"/>
    <property type="match status" value="1"/>
</dbReference>
<feature type="domain" description="DALR anticodon binding" evidence="12">
    <location>
        <begin position="677"/>
        <end position="781"/>
    </location>
</feature>
<evidence type="ECO:0000256" key="11">
    <source>
        <dbReference type="HAMAP-Rule" id="MF_00255"/>
    </source>
</evidence>
<dbReference type="PROSITE" id="PS50861">
    <property type="entry name" value="AA_TRNA_LIGASE_II_GLYAB"/>
    <property type="match status" value="1"/>
</dbReference>
<evidence type="ECO:0000313" key="13">
    <source>
        <dbReference type="EMBL" id="QIH73682.1"/>
    </source>
</evidence>
<evidence type="ECO:0000256" key="2">
    <source>
        <dbReference type="ARBA" id="ARBA00008226"/>
    </source>
</evidence>
<dbReference type="GO" id="GO:0005829">
    <property type="term" value="C:cytosol"/>
    <property type="evidence" value="ECO:0007669"/>
    <property type="project" value="TreeGrafter"/>
</dbReference>
<dbReference type="SUPFAM" id="SSF109604">
    <property type="entry name" value="HD-domain/PDEase-like"/>
    <property type="match status" value="1"/>
</dbReference>